<keyword evidence="2" id="KW-1185">Reference proteome</keyword>
<reference evidence="1" key="2">
    <citation type="submission" date="2023-04" db="EMBL/GenBank/DDBJ databases">
        <authorList>
            <person name="Bu L."/>
            <person name="Lu L."/>
            <person name="Laidemitt M.R."/>
            <person name="Zhang S.M."/>
            <person name="Mutuku M."/>
            <person name="Mkoji G."/>
            <person name="Steinauer M."/>
            <person name="Loker E.S."/>
        </authorList>
    </citation>
    <scope>NUCLEOTIDE SEQUENCE</scope>
    <source>
        <strain evidence="1">KasaAsao</strain>
        <tissue evidence="1">Whole Snail</tissue>
    </source>
</reference>
<organism evidence="1 2">
    <name type="scientific">Biomphalaria pfeifferi</name>
    <name type="common">Bloodfluke planorb</name>
    <name type="synonym">Freshwater snail</name>
    <dbReference type="NCBI Taxonomy" id="112525"/>
    <lineage>
        <taxon>Eukaryota</taxon>
        <taxon>Metazoa</taxon>
        <taxon>Spiralia</taxon>
        <taxon>Lophotrochozoa</taxon>
        <taxon>Mollusca</taxon>
        <taxon>Gastropoda</taxon>
        <taxon>Heterobranchia</taxon>
        <taxon>Euthyneura</taxon>
        <taxon>Panpulmonata</taxon>
        <taxon>Hygrophila</taxon>
        <taxon>Lymnaeoidea</taxon>
        <taxon>Planorbidae</taxon>
        <taxon>Biomphalaria</taxon>
    </lineage>
</organism>
<evidence type="ECO:0000313" key="1">
    <source>
        <dbReference type="EMBL" id="KAK0057398.1"/>
    </source>
</evidence>
<gene>
    <name evidence="1" type="ORF">Bpfe_013205</name>
</gene>
<evidence type="ECO:0000313" key="2">
    <source>
        <dbReference type="Proteomes" id="UP001233172"/>
    </source>
</evidence>
<sequence length="51" mass="5834">APVSSSYHPRLQCSTSYHCDCQYKPSCYNRFQCSSNGCSRSSCHFRPHACR</sequence>
<comment type="caution">
    <text evidence="1">The sequence shown here is derived from an EMBL/GenBank/DDBJ whole genome shotgun (WGS) entry which is preliminary data.</text>
</comment>
<proteinExistence type="predicted"/>
<name>A0AAD8BNM7_BIOPF</name>
<protein>
    <submittedName>
        <fullName evidence="1">Uncharacterized protein</fullName>
    </submittedName>
</protein>
<dbReference type="EMBL" id="JASAOG010000055">
    <property type="protein sequence ID" value="KAK0057398.1"/>
    <property type="molecule type" value="Genomic_DNA"/>
</dbReference>
<accession>A0AAD8BNM7</accession>
<dbReference type="AlphaFoldDB" id="A0AAD8BNM7"/>
<reference evidence="1" key="1">
    <citation type="journal article" date="2023" name="PLoS Negl. Trop. Dis.">
        <title>A genome sequence for Biomphalaria pfeifferi, the major vector snail for the human-infecting parasite Schistosoma mansoni.</title>
        <authorList>
            <person name="Bu L."/>
            <person name="Lu L."/>
            <person name="Laidemitt M.R."/>
            <person name="Zhang S.M."/>
            <person name="Mutuku M."/>
            <person name="Mkoji G."/>
            <person name="Steinauer M."/>
            <person name="Loker E.S."/>
        </authorList>
    </citation>
    <scope>NUCLEOTIDE SEQUENCE</scope>
    <source>
        <strain evidence="1">KasaAsao</strain>
    </source>
</reference>
<feature type="non-terminal residue" evidence="1">
    <location>
        <position position="1"/>
    </location>
</feature>
<dbReference type="Proteomes" id="UP001233172">
    <property type="component" value="Unassembled WGS sequence"/>
</dbReference>